<dbReference type="EMBL" id="LDQC01000043">
    <property type="protein sequence ID" value="KTR07095.1"/>
    <property type="molecule type" value="Genomic_DNA"/>
</dbReference>
<dbReference type="Proteomes" id="UP000078252">
    <property type="component" value="Unassembled WGS sequence"/>
</dbReference>
<dbReference type="AlphaFoldDB" id="A0A175RTE4"/>
<dbReference type="STRING" id="33881.NS184_08205"/>
<comment type="caution">
    <text evidence="1">The sequence shown here is derived from an EMBL/GenBank/DDBJ whole genome shotgun (WGS) entry which is preliminary data.</text>
</comment>
<protein>
    <submittedName>
        <fullName evidence="1">Uncharacterized protein</fullName>
    </submittedName>
</protein>
<reference evidence="1 2" key="1">
    <citation type="journal article" date="2016" name="Front. Microbiol.">
        <title>Genomic Resource of Rice Seed Associated Bacteria.</title>
        <authorList>
            <person name="Midha S."/>
            <person name="Bansal K."/>
            <person name="Sharma S."/>
            <person name="Kumar N."/>
            <person name="Patil P.P."/>
            <person name="Chaudhry V."/>
            <person name="Patil P.B."/>
        </authorList>
    </citation>
    <scope>NUCLEOTIDE SEQUENCE [LARGE SCALE GENOMIC DNA]</scope>
    <source>
        <strain evidence="1 2">NS184</strain>
    </source>
</reference>
<name>A0A175RTE4_9MICO</name>
<evidence type="ECO:0000313" key="1">
    <source>
        <dbReference type="EMBL" id="KTR07095.1"/>
    </source>
</evidence>
<accession>A0A175RTE4</accession>
<sequence>MSDDARRRVTPKRVLATAGVVVLVVGGAAWAVVSSRPPAQDAVGATPVAARTPAGAGVDPTAPWAERVPPVAGDLIPIDRSAAGHVSITRHGDGGLRITIDHFDVAWPSVEGPVDVGAVRVLLSDGQVVGDRRGYWAHHSEPVDVGTVEVRPTVVIDVPASTRLPADVRSLVLLRGSEDPEIDDRVIGGAALFLTE</sequence>
<dbReference type="PATRIC" id="fig|33881.3.peg.1965"/>
<proteinExistence type="predicted"/>
<organism evidence="1 2">
    <name type="scientific">Curtobacterium luteum</name>
    <dbReference type="NCBI Taxonomy" id="33881"/>
    <lineage>
        <taxon>Bacteria</taxon>
        <taxon>Bacillati</taxon>
        <taxon>Actinomycetota</taxon>
        <taxon>Actinomycetes</taxon>
        <taxon>Micrococcales</taxon>
        <taxon>Microbacteriaceae</taxon>
        <taxon>Curtobacterium</taxon>
    </lineage>
</organism>
<gene>
    <name evidence="1" type="ORF">NS184_08205</name>
</gene>
<dbReference type="RefSeq" id="WP_058725624.1">
    <property type="nucleotide sequence ID" value="NZ_LDQC01000043.1"/>
</dbReference>
<dbReference type="OrthoDB" id="5018106at2"/>
<evidence type="ECO:0000313" key="2">
    <source>
        <dbReference type="Proteomes" id="UP000078252"/>
    </source>
</evidence>